<organism evidence="1 2">
    <name type="scientific">Magnetospirillum aberrantis SpK</name>
    <dbReference type="NCBI Taxonomy" id="908842"/>
    <lineage>
        <taxon>Bacteria</taxon>
        <taxon>Pseudomonadati</taxon>
        <taxon>Pseudomonadota</taxon>
        <taxon>Alphaproteobacteria</taxon>
        <taxon>Rhodospirillales</taxon>
        <taxon>Rhodospirillaceae</taxon>
        <taxon>Magnetospirillum</taxon>
    </lineage>
</organism>
<protein>
    <submittedName>
        <fullName evidence="1">Uncharacterized protein</fullName>
    </submittedName>
</protein>
<dbReference type="Proteomes" id="UP000480684">
    <property type="component" value="Unassembled WGS sequence"/>
</dbReference>
<evidence type="ECO:0000313" key="2">
    <source>
        <dbReference type="Proteomes" id="UP000480684"/>
    </source>
</evidence>
<gene>
    <name evidence="1" type="ORF">G4223_02995</name>
</gene>
<comment type="caution">
    <text evidence="1">The sequence shown here is derived from an EMBL/GenBank/DDBJ whole genome shotgun (WGS) entry which is preliminary data.</text>
</comment>
<dbReference type="EMBL" id="JAAIYP010000011">
    <property type="protein sequence ID" value="NFV79080.1"/>
    <property type="molecule type" value="Genomic_DNA"/>
</dbReference>
<dbReference type="AlphaFoldDB" id="A0A7C9QRT9"/>
<proteinExistence type="predicted"/>
<reference evidence="1 2" key="1">
    <citation type="submission" date="2020-02" db="EMBL/GenBank/DDBJ databases">
        <authorList>
            <person name="Dziuba M."/>
            <person name="Kuznetsov B."/>
            <person name="Mardanov A."/>
            <person name="Ravin N."/>
            <person name="Grouzdev D."/>
        </authorList>
    </citation>
    <scope>NUCLEOTIDE SEQUENCE [LARGE SCALE GENOMIC DNA]</scope>
    <source>
        <strain evidence="1 2">SpK</strain>
    </source>
</reference>
<accession>A0A7C9QRT9</accession>
<sequence length="155" mass="17333">MRLKVRELPRPVAAGAPVVETPNAAEAQALAGLMAMLEGSPLFNGHLVMAEEQERCYRTIGELRRLVADTRLLLPDDSAASDTLAAMRAACRKYLDEAEAWDKKSGRRFSLPTFAFFQLLGALREVMGLHVWRLCERYDLEVDARLVPFFPGGRE</sequence>
<dbReference type="RefSeq" id="WP_163674810.1">
    <property type="nucleotide sequence ID" value="NZ_JAAIYP010000011.1"/>
</dbReference>
<evidence type="ECO:0000313" key="1">
    <source>
        <dbReference type="EMBL" id="NFV79080.1"/>
    </source>
</evidence>
<name>A0A7C9QRT9_9PROT</name>
<keyword evidence="2" id="KW-1185">Reference proteome</keyword>